<reference evidence="1 2" key="1">
    <citation type="submission" date="2015-08" db="EMBL/GenBank/DDBJ databases">
        <title>Genome sequencing of Penicillium nordicum.</title>
        <authorList>
            <person name="Nguyen H.D."/>
            <person name="Seifert K.A."/>
        </authorList>
    </citation>
    <scope>NUCLEOTIDE SEQUENCE [LARGE SCALE GENOMIC DNA]</scope>
    <source>
        <strain evidence="1 2">DAOMC 185683</strain>
    </source>
</reference>
<dbReference type="OrthoDB" id="4358521at2759"/>
<evidence type="ECO:0000313" key="1">
    <source>
        <dbReference type="EMBL" id="KOS47754.1"/>
    </source>
</evidence>
<dbReference type="AlphaFoldDB" id="A0A0M8PFR8"/>
<dbReference type="EMBL" id="LHQQ01000012">
    <property type="protein sequence ID" value="KOS47754.1"/>
    <property type="molecule type" value="Genomic_DNA"/>
</dbReference>
<protein>
    <submittedName>
        <fullName evidence="1">Uncharacterized protein</fullName>
    </submittedName>
</protein>
<accession>A0A0M8PFR8</accession>
<evidence type="ECO:0000313" key="2">
    <source>
        <dbReference type="Proteomes" id="UP000037696"/>
    </source>
</evidence>
<dbReference type="Proteomes" id="UP000037696">
    <property type="component" value="Unassembled WGS sequence"/>
</dbReference>
<organism evidence="1 2">
    <name type="scientific">Penicillium nordicum</name>
    <dbReference type="NCBI Taxonomy" id="229535"/>
    <lineage>
        <taxon>Eukaryota</taxon>
        <taxon>Fungi</taxon>
        <taxon>Dikarya</taxon>
        <taxon>Ascomycota</taxon>
        <taxon>Pezizomycotina</taxon>
        <taxon>Eurotiomycetes</taxon>
        <taxon>Eurotiomycetidae</taxon>
        <taxon>Eurotiales</taxon>
        <taxon>Aspergillaceae</taxon>
        <taxon>Penicillium</taxon>
    </lineage>
</organism>
<proteinExistence type="predicted"/>
<sequence>MMSDWNASFGTKFVRDGQQLPPMHTHIQFCVSLNVISDPHLEMLTQIRVHASFRAEARQRVFEQASFIMETLEDIIGQPYPHQLPIGTLLQDLEQRMRELVEEMGALCIEEEQAIHISNLIWGETGEPQES</sequence>
<comment type="caution">
    <text evidence="1">The sequence shown here is derived from an EMBL/GenBank/DDBJ whole genome shotgun (WGS) entry which is preliminary data.</text>
</comment>
<keyword evidence="2" id="KW-1185">Reference proteome</keyword>
<gene>
    <name evidence="1" type="ORF">ACN38_g1267</name>
</gene>
<name>A0A0M8PFR8_9EURO</name>